<comment type="caution">
    <text evidence="2">The sequence shown here is derived from an EMBL/GenBank/DDBJ whole genome shotgun (WGS) entry which is preliminary data.</text>
</comment>
<feature type="region of interest" description="Disordered" evidence="1">
    <location>
        <begin position="269"/>
        <end position="424"/>
    </location>
</feature>
<organism evidence="2 3">
    <name type="scientific">Purpureocillium lilacinum</name>
    <name type="common">Paecilomyces lilacinus</name>
    <dbReference type="NCBI Taxonomy" id="33203"/>
    <lineage>
        <taxon>Eukaryota</taxon>
        <taxon>Fungi</taxon>
        <taxon>Dikarya</taxon>
        <taxon>Ascomycota</taxon>
        <taxon>Pezizomycotina</taxon>
        <taxon>Sordariomycetes</taxon>
        <taxon>Hypocreomycetidae</taxon>
        <taxon>Hypocreales</taxon>
        <taxon>Ophiocordycipitaceae</taxon>
        <taxon>Purpureocillium</taxon>
    </lineage>
</organism>
<feature type="compositionally biased region" description="Polar residues" evidence="1">
    <location>
        <begin position="297"/>
        <end position="310"/>
    </location>
</feature>
<feature type="compositionally biased region" description="Polar residues" evidence="1">
    <location>
        <begin position="211"/>
        <end position="230"/>
    </location>
</feature>
<name>A0ABR0BFC2_PURLI</name>
<feature type="compositionally biased region" description="Basic residues" evidence="1">
    <location>
        <begin position="352"/>
        <end position="362"/>
    </location>
</feature>
<feature type="compositionally biased region" description="Basic and acidic residues" evidence="1">
    <location>
        <begin position="330"/>
        <end position="340"/>
    </location>
</feature>
<keyword evidence="3" id="KW-1185">Reference proteome</keyword>
<dbReference type="Proteomes" id="UP001287286">
    <property type="component" value="Unassembled WGS sequence"/>
</dbReference>
<reference evidence="2 3" key="1">
    <citation type="journal article" date="2024" name="Microbiol. Resour. Announc.">
        <title>Genome annotations for the ascomycete fungi Trichoderma harzianum, Trichoderma aggressivum, and Purpureocillium lilacinum.</title>
        <authorList>
            <person name="Beijen E.P.W."/>
            <person name="Ohm R.A."/>
        </authorList>
    </citation>
    <scope>NUCLEOTIDE SEQUENCE [LARGE SCALE GENOMIC DNA]</scope>
    <source>
        <strain evidence="2 3">CBS 150709</strain>
    </source>
</reference>
<accession>A0ABR0BFC2</accession>
<gene>
    <name evidence="2" type="ORF">Purlil1_13024</name>
</gene>
<feature type="compositionally biased region" description="Polar residues" evidence="1">
    <location>
        <begin position="341"/>
        <end position="351"/>
    </location>
</feature>
<protein>
    <submittedName>
        <fullName evidence="2">Uncharacterized protein</fullName>
    </submittedName>
</protein>
<feature type="region of interest" description="Disordered" evidence="1">
    <location>
        <begin position="211"/>
        <end position="255"/>
    </location>
</feature>
<feature type="compositionally biased region" description="Basic and acidic residues" evidence="1">
    <location>
        <begin position="409"/>
        <end position="419"/>
    </location>
</feature>
<evidence type="ECO:0000313" key="2">
    <source>
        <dbReference type="EMBL" id="KAK4073562.1"/>
    </source>
</evidence>
<feature type="region of interest" description="Disordered" evidence="1">
    <location>
        <begin position="471"/>
        <end position="520"/>
    </location>
</feature>
<evidence type="ECO:0000313" key="3">
    <source>
        <dbReference type="Proteomes" id="UP001287286"/>
    </source>
</evidence>
<feature type="compositionally biased region" description="Basic and acidic residues" evidence="1">
    <location>
        <begin position="390"/>
        <end position="402"/>
    </location>
</feature>
<evidence type="ECO:0000256" key="1">
    <source>
        <dbReference type="SAM" id="MobiDB-lite"/>
    </source>
</evidence>
<dbReference type="EMBL" id="JAWRVI010000157">
    <property type="protein sequence ID" value="KAK4073562.1"/>
    <property type="molecule type" value="Genomic_DNA"/>
</dbReference>
<feature type="compositionally biased region" description="Basic and acidic residues" evidence="1">
    <location>
        <begin position="280"/>
        <end position="293"/>
    </location>
</feature>
<proteinExistence type="predicted"/>
<feature type="region of interest" description="Disordered" evidence="1">
    <location>
        <begin position="37"/>
        <end position="82"/>
    </location>
</feature>
<sequence>MVPFISLDSQAFWHPPAVSVPETAAAKHIHLFEEKRQPVAVRQAPQTSSLLHARQGDSPKPRPWTSIDVISVPSDDESDIGEHVDFDADSSLYEQMAGESESDESLPSISALVASTAAARQDCNEYADLQEDSCEQLDDTEIAGDSDELACPIANRPTPTPDPEAAPQNLISSIFQASSPPISPMLRPVPTPSCQEDEAHQHVDMPDQFALVTSGTQAPASQSPRSTPLLTCQPDHSNRGAEDVHEDDGGFQSDGGLRLVAQSALALPSAVDSSCGASLDCRRPNERETDKHPLMGQSVSRRLCSSTPRSQGRAREPRRNVGVDGQGDSQSDKLGQDKQLRSQGQRSTRTGHNLRPHPSKKRFFGECMDGEDDGHSLASKRRRAAVSASRRRDAQRNSELPRVRGPSRARGEKRGKEDNAGAAAVTDPAHAAIAMYEEWPLSDAILKCVHDNGTSTFQLQFTWATACGARGRGGHHYHTESESGNKGSRSSKRAPRGQVVSRKRTTENLPGTNISKSGLA</sequence>
<feature type="compositionally biased region" description="Polar residues" evidence="1">
    <location>
        <begin position="507"/>
        <end position="520"/>
    </location>
</feature>